<dbReference type="InterPro" id="IPR050059">
    <property type="entry name" value="ATP_synthase_B_chain"/>
</dbReference>
<evidence type="ECO:0000256" key="13">
    <source>
        <dbReference type="HAMAP-Rule" id="MF_01398"/>
    </source>
</evidence>
<keyword evidence="2 13" id="KW-0813">Transport</keyword>
<comment type="function">
    <text evidence="13">Component of the F(0) channel, it forms part of the peripheral stalk, linking F(1) to F(0).</text>
</comment>
<evidence type="ECO:0000313" key="17">
    <source>
        <dbReference type="Proteomes" id="UP000030147"/>
    </source>
</evidence>
<dbReference type="PANTHER" id="PTHR33445">
    <property type="entry name" value="ATP SYNTHASE SUBUNIT B', CHLOROPLASTIC"/>
    <property type="match status" value="1"/>
</dbReference>
<evidence type="ECO:0000256" key="2">
    <source>
        <dbReference type="ARBA" id="ARBA00022448"/>
    </source>
</evidence>
<evidence type="ECO:0000256" key="4">
    <source>
        <dbReference type="ARBA" id="ARBA00022547"/>
    </source>
</evidence>
<dbReference type="EMBL" id="AVBF01000041">
    <property type="protein sequence ID" value="KGP71968.1"/>
    <property type="molecule type" value="Genomic_DNA"/>
</dbReference>
<dbReference type="Gene3D" id="6.10.250.1580">
    <property type="match status" value="1"/>
</dbReference>
<dbReference type="STRING" id="1385514.N782_06165"/>
<evidence type="ECO:0000256" key="11">
    <source>
        <dbReference type="ARBA" id="ARBA00025198"/>
    </source>
</evidence>
<keyword evidence="8 13" id="KW-0406">Ion transport</keyword>
<evidence type="ECO:0000313" key="16">
    <source>
        <dbReference type="EMBL" id="KGP71968.1"/>
    </source>
</evidence>
<comment type="subcellular location">
    <subcellularLocation>
        <location evidence="13">Cell membrane</location>
        <topology evidence="13">Single-pass membrane protein</topology>
    </subcellularLocation>
    <subcellularLocation>
        <location evidence="12">Endomembrane system</location>
        <topology evidence="12">Single-pass membrane protein</topology>
    </subcellularLocation>
</comment>
<dbReference type="Pfam" id="PF00430">
    <property type="entry name" value="ATP-synt_B"/>
    <property type="match status" value="1"/>
</dbReference>
<dbReference type="InterPro" id="IPR005864">
    <property type="entry name" value="ATP_synth_F0_bsu_bac"/>
</dbReference>
<gene>
    <name evidence="13" type="primary">atpF</name>
    <name evidence="16" type="ORF">N782_06165</name>
</gene>
<keyword evidence="5 13" id="KW-0812">Transmembrane</keyword>
<evidence type="ECO:0000256" key="1">
    <source>
        <dbReference type="ARBA" id="ARBA00005513"/>
    </source>
</evidence>
<evidence type="ECO:0000256" key="5">
    <source>
        <dbReference type="ARBA" id="ARBA00022692"/>
    </source>
</evidence>
<comment type="similarity">
    <text evidence="1 13 14">Belongs to the ATPase B chain family.</text>
</comment>
<dbReference type="GO" id="GO:0012505">
    <property type="term" value="C:endomembrane system"/>
    <property type="evidence" value="ECO:0007669"/>
    <property type="project" value="UniProtKB-SubCell"/>
</dbReference>
<evidence type="ECO:0000256" key="12">
    <source>
        <dbReference type="ARBA" id="ARBA00037847"/>
    </source>
</evidence>
<evidence type="ECO:0000256" key="10">
    <source>
        <dbReference type="ARBA" id="ARBA00023310"/>
    </source>
</evidence>
<proteinExistence type="inferred from homology"/>
<dbReference type="PANTHER" id="PTHR33445:SF1">
    <property type="entry name" value="ATP SYNTHASE SUBUNIT B"/>
    <property type="match status" value="1"/>
</dbReference>
<organism evidence="16 17">
    <name type="scientific">Pontibacillus yanchengensis Y32</name>
    <dbReference type="NCBI Taxonomy" id="1385514"/>
    <lineage>
        <taxon>Bacteria</taxon>
        <taxon>Bacillati</taxon>
        <taxon>Bacillota</taxon>
        <taxon>Bacilli</taxon>
        <taxon>Bacillales</taxon>
        <taxon>Bacillaceae</taxon>
        <taxon>Pontibacillus</taxon>
    </lineage>
</organism>
<evidence type="ECO:0000256" key="15">
    <source>
        <dbReference type="SAM" id="Coils"/>
    </source>
</evidence>
<dbReference type="GO" id="GO:0005886">
    <property type="term" value="C:plasma membrane"/>
    <property type="evidence" value="ECO:0007669"/>
    <property type="project" value="UniProtKB-SubCell"/>
</dbReference>
<evidence type="ECO:0000256" key="7">
    <source>
        <dbReference type="ARBA" id="ARBA00022989"/>
    </source>
</evidence>
<name>A0A0A2TC18_9BACI</name>
<protein>
    <recommendedName>
        <fullName evidence="13">ATP synthase subunit b</fullName>
    </recommendedName>
    <alternativeName>
        <fullName evidence="13">ATP synthase F(0) sector subunit b</fullName>
    </alternativeName>
    <alternativeName>
        <fullName evidence="13">ATPase subunit I</fullName>
    </alternativeName>
    <alternativeName>
        <fullName evidence="13">F-type ATPase subunit b</fullName>
        <shortName evidence="13">F-ATPase subunit b</shortName>
    </alternativeName>
</protein>
<dbReference type="CDD" id="cd06503">
    <property type="entry name" value="ATP-synt_Fo_b"/>
    <property type="match status" value="1"/>
</dbReference>
<dbReference type="GO" id="GO:0046961">
    <property type="term" value="F:proton-transporting ATPase activity, rotational mechanism"/>
    <property type="evidence" value="ECO:0007669"/>
    <property type="project" value="TreeGrafter"/>
</dbReference>
<comment type="function">
    <text evidence="11 13">F(1)F(0) ATP synthase produces ATP from ADP in the presence of a proton or sodium gradient. F-type ATPases consist of two structural domains, F(1) containing the extramembraneous catalytic core and F(0) containing the membrane proton channel, linked together by a central stalk and a peripheral stalk. During catalysis, ATP synthesis in the catalytic domain of F(1) is coupled via a rotary mechanism of the central stalk subunits to proton translocation.</text>
</comment>
<dbReference type="InterPro" id="IPR002146">
    <property type="entry name" value="ATP_synth_b/b'su_bac/chlpt"/>
</dbReference>
<comment type="subunit">
    <text evidence="13">F-type ATPases have 2 components, F(1) - the catalytic core - and F(0) - the membrane proton channel. F(1) has five subunits: alpha(3), beta(3), gamma(1), delta(1), epsilon(1). F(0) has three main subunits: a(1), b(2) and c(10-14). The alpha and beta chains form an alternating ring which encloses part of the gamma chain. F(1) is attached to F(0) by a central stalk formed by the gamma and epsilon chains, while a peripheral stalk is formed by the delta and b chains.</text>
</comment>
<dbReference type="GO" id="GO:0046933">
    <property type="term" value="F:proton-transporting ATP synthase activity, rotational mechanism"/>
    <property type="evidence" value="ECO:0007669"/>
    <property type="project" value="UniProtKB-UniRule"/>
</dbReference>
<dbReference type="SUPFAM" id="SSF81573">
    <property type="entry name" value="F1F0 ATP synthase subunit B, membrane domain"/>
    <property type="match status" value="1"/>
</dbReference>
<keyword evidence="9 13" id="KW-0472">Membrane</keyword>
<dbReference type="NCBIfam" id="TIGR01144">
    <property type="entry name" value="ATP_synt_b"/>
    <property type="match status" value="1"/>
</dbReference>
<accession>A0A0A2TC18</accession>
<dbReference type="Proteomes" id="UP000030147">
    <property type="component" value="Unassembled WGS sequence"/>
</dbReference>
<dbReference type="GO" id="GO:0045259">
    <property type="term" value="C:proton-transporting ATP synthase complex"/>
    <property type="evidence" value="ECO:0007669"/>
    <property type="project" value="UniProtKB-KW"/>
</dbReference>
<dbReference type="InterPro" id="IPR028987">
    <property type="entry name" value="ATP_synth_B-like_membr_sf"/>
</dbReference>
<dbReference type="HAMAP" id="MF_01398">
    <property type="entry name" value="ATP_synth_b_bprime"/>
    <property type="match status" value="1"/>
</dbReference>
<evidence type="ECO:0000256" key="9">
    <source>
        <dbReference type="ARBA" id="ARBA00023136"/>
    </source>
</evidence>
<evidence type="ECO:0000256" key="3">
    <source>
        <dbReference type="ARBA" id="ARBA00022475"/>
    </source>
</evidence>
<keyword evidence="10 13" id="KW-0066">ATP synthesis</keyword>
<dbReference type="AlphaFoldDB" id="A0A0A2TC18"/>
<reference evidence="16 17" key="1">
    <citation type="journal article" date="2015" name="Stand. Genomic Sci.">
        <title>High quality draft genome sequence of the moderately halophilic bacterium Pontibacillus yanchengensis Y32(T) and comparison among Pontibacillus genomes.</title>
        <authorList>
            <person name="Huang J."/>
            <person name="Qiao Z.X."/>
            <person name="Tang J.W."/>
            <person name="Wang G."/>
        </authorList>
    </citation>
    <scope>NUCLEOTIDE SEQUENCE [LARGE SCALE GENOMIC DNA]</scope>
    <source>
        <strain evidence="16 17">Y32</strain>
    </source>
</reference>
<dbReference type="eggNOG" id="COG0711">
    <property type="taxonomic scope" value="Bacteria"/>
</dbReference>
<evidence type="ECO:0000256" key="8">
    <source>
        <dbReference type="ARBA" id="ARBA00023065"/>
    </source>
</evidence>
<keyword evidence="4 13" id="KW-0138">CF(0)</keyword>
<keyword evidence="17" id="KW-1185">Reference proteome</keyword>
<evidence type="ECO:0000256" key="6">
    <source>
        <dbReference type="ARBA" id="ARBA00022781"/>
    </source>
</evidence>
<comment type="caution">
    <text evidence="16">The sequence shown here is derived from an EMBL/GenBank/DDBJ whole genome shotgun (WGS) entry which is preliminary data.</text>
</comment>
<feature type="transmembrane region" description="Helical" evidence="13">
    <location>
        <begin position="24"/>
        <end position="42"/>
    </location>
</feature>
<keyword evidence="15" id="KW-0175">Coiled coil</keyword>
<keyword evidence="7 13" id="KW-1133">Transmembrane helix</keyword>
<sequence length="176" mass="20028">MQSLAGMLVLGAGGGEGLLVGDMLFQLVMFIVLLVLLRIFAWTPLMNVMKEREDHIANEIDTAEKNRQDAERMSQEAQEELKKTRQEAHQIIEEARKTAKEQEQEILNSARAEGDRIKESAREEIEAEKDKAIQALQDHVATLSVQIASKVIEKELSEQDQEQLINEYIKELGEER</sequence>
<evidence type="ECO:0000256" key="14">
    <source>
        <dbReference type="RuleBase" id="RU003848"/>
    </source>
</evidence>
<keyword evidence="6 13" id="KW-0375">Hydrogen ion transport</keyword>
<feature type="coiled-coil region" evidence="15">
    <location>
        <begin position="46"/>
        <end position="142"/>
    </location>
</feature>
<keyword evidence="3 13" id="KW-1003">Cell membrane</keyword>